<protein>
    <submittedName>
        <fullName evidence="9">Transporter</fullName>
    </submittedName>
</protein>
<keyword evidence="6 7" id="KW-0472">Membrane</keyword>
<dbReference type="SUPFAM" id="SSF161098">
    <property type="entry name" value="MetI-like"/>
    <property type="match status" value="1"/>
</dbReference>
<feature type="transmembrane region" description="Helical" evidence="7">
    <location>
        <begin position="90"/>
        <end position="115"/>
    </location>
</feature>
<keyword evidence="5 7" id="KW-1133">Transmembrane helix</keyword>
<proteinExistence type="inferred from homology"/>
<evidence type="ECO:0000256" key="1">
    <source>
        <dbReference type="ARBA" id="ARBA00004651"/>
    </source>
</evidence>
<organism evidence="9 10">
    <name type="scientific">Paenibacillus odorifer</name>
    <dbReference type="NCBI Taxonomy" id="189426"/>
    <lineage>
        <taxon>Bacteria</taxon>
        <taxon>Bacillati</taxon>
        <taxon>Bacillota</taxon>
        <taxon>Bacilli</taxon>
        <taxon>Bacillales</taxon>
        <taxon>Paenibacillaceae</taxon>
        <taxon>Paenibacillus</taxon>
    </lineage>
</organism>
<dbReference type="PANTHER" id="PTHR43005:SF2">
    <property type="entry name" value="INTEGRAL MEMBRANE SUGAR TRANSPORT PROTEIN"/>
    <property type="match status" value="1"/>
</dbReference>
<evidence type="ECO:0000256" key="5">
    <source>
        <dbReference type="ARBA" id="ARBA00022989"/>
    </source>
</evidence>
<reference evidence="9 10" key="1">
    <citation type="submission" date="2016-11" db="EMBL/GenBank/DDBJ databases">
        <title>Paenibacillus species isolates.</title>
        <authorList>
            <person name="Beno S.M."/>
        </authorList>
    </citation>
    <scope>NUCLEOTIDE SEQUENCE [LARGE SCALE GENOMIC DNA]</scope>
    <source>
        <strain evidence="9 10">FSL H7-0433</strain>
    </source>
</reference>
<name>A0ABX3GQ83_9BACL</name>
<evidence type="ECO:0000313" key="9">
    <source>
        <dbReference type="EMBL" id="OMD31894.1"/>
    </source>
</evidence>
<comment type="similarity">
    <text evidence="7">Belongs to the binding-protein-dependent transport system permease family.</text>
</comment>
<gene>
    <name evidence="9" type="ORF">BSO21_17060</name>
</gene>
<keyword evidence="10" id="KW-1185">Reference proteome</keyword>
<dbReference type="Pfam" id="PF00528">
    <property type="entry name" value="BPD_transp_1"/>
    <property type="match status" value="1"/>
</dbReference>
<evidence type="ECO:0000256" key="4">
    <source>
        <dbReference type="ARBA" id="ARBA00022692"/>
    </source>
</evidence>
<evidence type="ECO:0000256" key="6">
    <source>
        <dbReference type="ARBA" id="ARBA00023136"/>
    </source>
</evidence>
<feature type="transmembrane region" description="Helical" evidence="7">
    <location>
        <begin position="28"/>
        <end position="50"/>
    </location>
</feature>
<dbReference type="PROSITE" id="PS50928">
    <property type="entry name" value="ABC_TM1"/>
    <property type="match status" value="1"/>
</dbReference>
<dbReference type="Gene3D" id="1.10.3720.10">
    <property type="entry name" value="MetI-like"/>
    <property type="match status" value="1"/>
</dbReference>
<comment type="subcellular location">
    <subcellularLocation>
        <location evidence="1 7">Cell membrane</location>
        <topology evidence="1 7">Multi-pass membrane protein</topology>
    </subcellularLocation>
</comment>
<dbReference type="RefSeq" id="WP_076128908.1">
    <property type="nucleotide sequence ID" value="NZ_DALZAY010000021.1"/>
</dbReference>
<dbReference type="InterPro" id="IPR000515">
    <property type="entry name" value="MetI-like"/>
</dbReference>
<evidence type="ECO:0000313" key="10">
    <source>
        <dbReference type="Proteomes" id="UP000187158"/>
    </source>
</evidence>
<evidence type="ECO:0000256" key="2">
    <source>
        <dbReference type="ARBA" id="ARBA00022448"/>
    </source>
</evidence>
<evidence type="ECO:0000256" key="7">
    <source>
        <dbReference type="RuleBase" id="RU363032"/>
    </source>
</evidence>
<dbReference type="EMBL" id="MPVP01000107">
    <property type="protein sequence ID" value="OMD31894.1"/>
    <property type="molecule type" value="Genomic_DNA"/>
</dbReference>
<dbReference type="InterPro" id="IPR035906">
    <property type="entry name" value="MetI-like_sf"/>
</dbReference>
<accession>A0ABX3GQ83</accession>
<dbReference type="SUPFAM" id="SSF160964">
    <property type="entry name" value="MalF N-terminal region-like"/>
    <property type="match status" value="1"/>
</dbReference>
<dbReference type="Proteomes" id="UP000187158">
    <property type="component" value="Unassembled WGS sequence"/>
</dbReference>
<comment type="caution">
    <text evidence="9">The sequence shown here is derived from an EMBL/GenBank/DDBJ whole genome shotgun (WGS) entry which is preliminary data.</text>
</comment>
<keyword evidence="4 7" id="KW-0812">Transmembrane</keyword>
<evidence type="ECO:0000259" key="8">
    <source>
        <dbReference type="PROSITE" id="PS50928"/>
    </source>
</evidence>
<dbReference type="PANTHER" id="PTHR43005">
    <property type="entry name" value="BLR7065 PROTEIN"/>
    <property type="match status" value="1"/>
</dbReference>
<keyword evidence="2 7" id="KW-0813">Transport</keyword>
<sequence>MKVKQQLATGQVTGTSKRKNKMIGSDRIFPYVLIIPTVVLMAVIMFYPILQVFQLSFQNYDLTRPMDDGFAGWSNFKQILFHDDLFPSSLWITIKWVVIEVVLQLVFGLGVALLLNQAFRFRGVIRSLVLIPWAVSGVLTTMLWSLMYNQHIGVINDLLKRLGIIHENIAWLSNTHTVFGSVVLAELWRGIPFFAVALLASLQSIPKEVYESCEVDGCGKARKLFSITLPYLKESIIFTTMLRAIWEFNSIDMIFTMTNGGPMNMTTTLPIYMFQTAILNGNYGYSSAMGVLSFAVLMIFVVVYMKLSRGGQNE</sequence>
<feature type="transmembrane region" description="Helical" evidence="7">
    <location>
        <begin position="283"/>
        <end position="305"/>
    </location>
</feature>
<feature type="domain" description="ABC transmembrane type-1" evidence="8">
    <location>
        <begin position="90"/>
        <end position="304"/>
    </location>
</feature>
<keyword evidence="3" id="KW-1003">Cell membrane</keyword>
<dbReference type="CDD" id="cd06261">
    <property type="entry name" value="TM_PBP2"/>
    <property type="match status" value="1"/>
</dbReference>
<feature type="transmembrane region" description="Helical" evidence="7">
    <location>
        <begin position="127"/>
        <end position="147"/>
    </location>
</feature>
<evidence type="ECO:0000256" key="3">
    <source>
        <dbReference type="ARBA" id="ARBA00022475"/>
    </source>
</evidence>